<evidence type="ECO:0000259" key="3">
    <source>
        <dbReference type="Pfam" id="PF14371"/>
    </source>
</evidence>
<dbReference type="Proteomes" id="UP000502699">
    <property type="component" value="Chromosome"/>
</dbReference>
<sequence>MQSRLYSFPFIHLLALLAILSSPWTFADEEGILIETLNRQSGLTGEAPSEEASQTLVAYGKMKIASTDPQGTDMIIDPSSGDLTFLNHATKEYYRLNARAILAGISQPGVEQMRALLEQTRITVEPTDETRQINGFHCRKYRVSKTGLMDIEQEVWATEEIQLDLDRYNDLMRLSGPEGLLGDSEAARAQRAEMQKIKGYPILTISKVQMMGTEMETQTEVRAIRKESMSKALFEIPADYKERSMGDEGEDMVPSGAKQ</sequence>
<dbReference type="EMBL" id="CP048029">
    <property type="protein sequence ID" value="QIK37279.1"/>
    <property type="molecule type" value="Genomic_DNA"/>
</dbReference>
<gene>
    <name evidence="4" type="ORF">GWK36_03925</name>
</gene>
<protein>
    <submittedName>
        <fullName evidence="4">DUF4412 domain-containing protein</fullName>
    </submittedName>
</protein>
<evidence type="ECO:0000313" key="5">
    <source>
        <dbReference type="Proteomes" id="UP000502699"/>
    </source>
</evidence>
<proteinExistence type="predicted"/>
<dbReference type="InterPro" id="IPR025524">
    <property type="entry name" value="DUF4412"/>
</dbReference>
<dbReference type="KEGG" id="cjap:GWK36_03925"/>
<name>A0A6G7VB37_9GAMM</name>
<keyword evidence="5" id="KW-1185">Reference proteome</keyword>
<feature type="region of interest" description="Disordered" evidence="1">
    <location>
        <begin position="240"/>
        <end position="259"/>
    </location>
</feature>
<dbReference type="RefSeq" id="WP_166270047.1">
    <property type="nucleotide sequence ID" value="NZ_CP048029.1"/>
</dbReference>
<dbReference type="Pfam" id="PF14371">
    <property type="entry name" value="DUF4412"/>
    <property type="match status" value="1"/>
</dbReference>
<evidence type="ECO:0000256" key="2">
    <source>
        <dbReference type="SAM" id="SignalP"/>
    </source>
</evidence>
<accession>A0A6G7VB37</accession>
<organism evidence="4 5">
    <name type="scientific">Caldichromatium japonicum</name>
    <dbReference type="NCBI Taxonomy" id="2699430"/>
    <lineage>
        <taxon>Bacteria</taxon>
        <taxon>Pseudomonadati</taxon>
        <taxon>Pseudomonadota</taxon>
        <taxon>Gammaproteobacteria</taxon>
        <taxon>Chromatiales</taxon>
        <taxon>Chromatiaceae</taxon>
        <taxon>Caldichromatium</taxon>
    </lineage>
</organism>
<evidence type="ECO:0000313" key="4">
    <source>
        <dbReference type="EMBL" id="QIK37279.1"/>
    </source>
</evidence>
<reference evidence="5" key="1">
    <citation type="submission" date="2020-01" db="EMBL/GenBank/DDBJ databases">
        <title>Caldichromatium gen. nov., sp. nov., a thermophilic purple sulfur bacterium member of the family Chromatiaceae isolated from Nakabusa hot spring, Japan.</title>
        <authorList>
            <person name="Saini M.K."/>
            <person name="Hanada S."/>
            <person name="Tank M."/>
        </authorList>
    </citation>
    <scope>NUCLEOTIDE SEQUENCE [LARGE SCALE GENOMIC DNA]</scope>
    <source>
        <strain evidence="5">No.7</strain>
    </source>
</reference>
<dbReference type="AlphaFoldDB" id="A0A6G7VB37"/>
<keyword evidence="2" id="KW-0732">Signal</keyword>
<evidence type="ECO:0000256" key="1">
    <source>
        <dbReference type="SAM" id="MobiDB-lite"/>
    </source>
</evidence>
<feature type="chain" id="PRO_5026196267" evidence="2">
    <location>
        <begin position="28"/>
        <end position="259"/>
    </location>
</feature>
<feature type="domain" description="DUF4412" evidence="3">
    <location>
        <begin position="69"/>
        <end position="240"/>
    </location>
</feature>
<feature type="signal peptide" evidence="2">
    <location>
        <begin position="1"/>
        <end position="27"/>
    </location>
</feature>